<organism evidence="1 2">
    <name type="scientific">Lyophyllum shimeji</name>
    <name type="common">Hon-shimeji</name>
    <name type="synonym">Tricholoma shimeji</name>
    <dbReference type="NCBI Taxonomy" id="47721"/>
    <lineage>
        <taxon>Eukaryota</taxon>
        <taxon>Fungi</taxon>
        <taxon>Dikarya</taxon>
        <taxon>Basidiomycota</taxon>
        <taxon>Agaricomycotina</taxon>
        <taxon>Agaricomycetes</taxon>
        <taxon>Agaricomycetidae</taxon>
        <taxon>Agaricales</taxon>
        <taxon>Tricholomatineae</taxon>
        <taxon>Lyophyllaceae</taxon>
        <taxon>Lyophyllum</taxon>
    </lineage>
</organism>
<evidence type="ECO:0000313" key="2">
    <source>
        <dbReference type="Proteomes" id="UP001063166"/>
    </source>
</evidence>
<dbReference type="OrthoDB" id="3025610at2759"/>
<accession>A0A9P3PW24</accession>
<keyword evidence="2" id="KW-1185">Reference proteome</keyword>
<sequence>MCERCREYFRLYGARRAEKLKLAALGTSGAGIEPLGEANGKRKAENEPDVLQRMKKRFKQSHAAVSPAPARKDIEHRPRVLEVKHDNTEYQTATEMYKAMKALSTSTKLQFRGSFSIVAKADTDNITRARLVVRELRKIARIPFEHDKPMNPVSGESYRVSFKCTCLAPSVPKPFATNPIPEVTSTVMTANGLKRKQSDLTLWAGVKPKHVDLSNGTNCSGKVVIVAEDDTSHFLGILGQKLHDAFAPIHQNDLTRKNGLTSAHGDECGTTNDLRASLARLVSGHPKPQEPVVLRRRFEARFRGLWADEGRAGQVETKLARKRKTWATRESNLSYSIAGDYQWIRRLALFFNLVGRLEHCRSSAIWRPLTNVAQTPASHFLKFLQLAHASSNPTSSAEATACVKPSSLSFERAVYPGPLPTGAQ</sequence>
<protein>
    <submittedName>
        <fullName evidence="1">Uncharacterized protein</fullName>
    </submittedName>
</protein>
<dbReference type="AlphaFoldDB" id="A0A9P3PW24"/>
<name>A0A9P3PW24_LYOSH</name>
<proteinExistence type="predicted"/>
<comment type="caution">
    <text evidence="1">The sequence shown here is derived from an EMBL/GenBank/DDBJ whole genome shotgun (WGS) entry which is preliminary data.</text>
</comment>
<dbReference type="EMBL" id="BRPK01000012">
    <property type="protein sequence ID" value="GLB43063.1"/>
    <property type="molecule type" value="Genomic_DNA"/>
</dbReference>
<evidence type="ECO:0000313" key="1">
    <source>
        <dbReference type="EMBL" id="GLB43063.1"/>
    </source>
</evidence>
<reference evidence="1" key="1">
    <citation type="submission" date="2022-07" db="EMBL/GenBank/DDBJ databases">
        <title>The genome of Lyophyllum shimeji provides insight into the initial evolution of ectomycorrhizal fungal genome.</title>
        <authorList>
            <person name="Kobayashi Y."/>
            <person name="Shibata T."/>
            <person name="Hirakawa H."/>
            <person name="Shigenobu S."/>
            <person name="Nishiyama T."/>
            <person name="Yamada A."/>
            <person name="Hasebe M."/>
            <person name="Kawaguchi M."/>
        </authorList>
    </citation>
    <scope>NUCLEOTIDE SEQUENCE</scope>
    <source>
        <strain evidence="1">AT787</strain>
    </source>
</reference>
<dbReference type="Proteomes" id="UP001063166">
    <property type="component" value="Unassembled WGS sequence"/>
</dbReference>
<gene>
    <name evidence="1" type="ORF">LshimejAT787_1205120</name>
</gene>